<dbReference type="RefSeq" id="WP_079289722.1">
    <property type="nucleotide sequence ID" value="NZ_MWPS01000003.1"/>
</dbReference>
<feature type="transmembrane region" description="Helical" evidence="1">
    <location>
        <begin position="213"/>
        <end position="234"/>
    </location>
</feature>
<keyword evidence="1" id="KW-1133">Transmembrane helix</keyword>
<feature type="transmembrane region" description="Helical" evidence="1">
    <location>
        <begin position="337"/>
        <end position="359"/>
    </location>
</feature>
<feature type="transmembrane region" description="Helical" evidence="1">
    <location>
        <begin position="181"/>
        <end position="201"/>
    </location>
</feature>
<comment type="caution">
    <text evidence="2">The sequence shown here is derived from an EMBL/GenBank/DDBJ whole genome shotgun (WGS) entry which is preliminary data.</text>
</comment>
<dbReference type="InterPro" id="IPR036927">
    <property type="entry name" value="Cyt_c_oxase-like_su1_sf"/>
</dbReference>
<dbReference type="SUPFAM" id="SSF81442">
    <property type="entry name" value="Cytochrome c oxidase subunit I-like"/>
    <property type="match status" value="1"/>
</dbReference>
<feature type="transmembrane region" description="Helical" evidence="1">
    <location>
        <begin position="12"/>
        <end position="30"/>
    </location>
</feature>
<feature type="transmembrane region" description="Helical" evidence="1">
    <location>
        <begin position="397"/>
        <end position="417"/>
    </location>
</feature>
<feature type="transmembrane region" description="Helical" evidence="1">
    <location>
        <begin position="278"/>
        <end position="295"/>
    </location>
</feature>
<accession>A0A1V4EWZ7</accession>
<feature type="transmembrane region" description="Helical" evidence="1">
    <location>
        <begin position="107"/>
        <end position="128"/>
    </location>
</feature>
<organism evidence="2 3">
    <name type="scientific">Ferroacidibacillus organovorans</name>
    <dbReference type="NCBI Taxonomy" id="1765683"/>
    <lineage>
        <taxon>Bacteria</taxon>
        <taxon>Bacillati</taxon>
        <taxon>Bacillota</taxon>
        <taxon>Bacilli</taxon>
        <taxon>Bacillales</taxon>
        <taxon>Alicyclobacillaceae</taxon>
        <taxon>Ferroacidibacillus</taxon>
    </lineage>
</organism>
<evidence type="ECO:0000313" key="2">
    <source>
        <dbReference type="EMBL" id="OPG17380.1"/>
    </source>
</evidence>
<dbReference type="AlphaFoldDB" id="A0A1V4EWZ7"/>
<keyword evidence="3" id="KW-1185">Reference proteome</keyword>
<gene>
    <name evidence="2" type="ORF">B2M26_01190</name>
</gene>
<feature type="transmembrane region" description="Helical" evidence="1">
    <location>
        <begin position="307"/>
        <end position="325"/>
    </location>
</feature>
<keyword evidence="1" id="KW-0472">Membrane</keyword>
<evidence type="ECO:0000313" key="3">
    <source>
        <dbReference type="Proteomes" id="UP000190229"/>
    </source>
</evidence>
<evidence type="ECO:0008006" key="4">
    <source>
        <dbReference type="Google" id="ProtNLM"/>
    </source>
</evidence>
<evidence type="ECO:0000256" key="1">
    <source>
        <dbReference type="SAM" id="Phobius"/>
    </source>
</evidence>
<protein>
    <recommendedName>
        <fullName evidence="4">Cytochrome oxidase subunit I profile domain-containing protein</fullName>
    </recommendedName>
</protein>
<proteinExistence type="predicted"/>
<dbReference type="Gene3D" id="1.20.210.10">
    <property type="entry name" value="Cytochrome c oxidase-like, subunit I domain"/>
    <property type="match status" value="1"/>
</dbReference>
<feature type="transmembrane region" description="Helical" evidence="1">
    <location>
        <begin position="50"/>
        <end position="71"/>
    </location>
</feature>
<dbReference type="EMBL" id="MWPS01000003">
    <property type="protein sequence ID" value="OPG17380.1"/>
    <property type="molecule type" value="Genomic_DNA"/>
</dbReference>
<keyword evidence="1" id="KW-0812">Transmembrane</keyword>
<sequence length="429" mass="47321">MRIRIEPVSRAFLIAALVHFLIGTTLGALMASQVTWWDALSPYHAELNPFGWLTFLIYGMTYAVLQLFASLRVPWKGLPWLHFVAAEAGVVLIIFGDLLRRPLWVHWGWFFQTSAGILFLIAIISAVATSRKARKSQPTISATEHLYVNSEMEWPASFAGFHVELKNDEIRDTDRVAKRGTSLALVVLIVATLLASAEGIVKGGDPWLSSDRIRVLLYDGWIAGTVLSVSLHLFPRYRPTIAISPKIAQLAQSIWFIGILLAGVLPPGWWLHRLGERAIGLSFAVLAAMYLIRMSSAMRQAQQAVKLAWGIAWTFAFVLGISQTFGLDPLSLPAIHLLFLGWITTLVYGVGYVFFPHLLRRAPAFARLATPQVILSTVGAAMLILGMIGVGSGRNSLFNDVLAIGGVSATLGFFLFAMQWGMKRIAHED</sequence>
<reference evidence="2 3" key="1">
    <citation type="submission" date="2017-02" db="EMBL/GenBank/DDBJ databases">
        <title>Draft genome of Acidibacillus ferrooxidans Huett2.</title>
        <authorList>
            <person name="Schopf S."/>
        </authorList>
    </citation>
    <scope>NUCLEOTIDE SEQUENCE [LARGE SCALE GENOMIC DNA]</scope>
    <source>
        <strain evidence="2 3">Huett2</strain>
    </source>
</reference>
<feature type="transmembrane region" description="Helical" evidence="1">
    <location>
        <begin position="371"/>
        <end position="391"/>
    </location>
</feature>
<name>A0A1V4EWZ7_9BACL</name>
<feature type="transmembrane region" description="Helical" evidence="1">
    <location>
        <begin position="254"/>
        <end position="272"/>
    </location>
</feature>
<feature type="transmembrane region" description="Helical" evidence="1">
    <location>
        <begin position="78"/>
        <end position="95"/>
    </location>
</feature>
<dbReference type="Proteomes" id="UP000190229">
    <property type="component" value="Unassembled WGS sequence"/>
</dbReference>